<dbReference type="Pfam" id="PF00271">
    <property type="entry name" value="Helicase_C"/>
    <property type="match status" value="1"/>
</dbReference>
<dbReference type="PANTHER" id="PTHR12131:SF7">
    <property type="entry name" value="EXOSOME RNA HELICASE MTR4"/>
    <property type="match status" value="1"/>
</dbReference>
<dbReference type="PROSITE" id="PS51194">
    <property type="entry name" value="HELICASE_CTER"/>
    <property type="match status" value="1"/>
</dbReference>
<comment type="caution">
    <text evidence="10">The sequence shown here is derived from an EMBL/GenBank/DDBJ whole genome shotgun (WGS) entry which is preliminary data.</text>
</comment>
<dbReference type="GO" id="GO:0043144">
    <property type="term" value="P:sno(s)RNA processing"/>
    <property type="evidence" value="ECO:0007669"/>
    <property type="project" value="EnsemblFungi"/>
</dbReference>
<dbReference type="STRING" id="1358809.S7W5M8"/>
<dbReference type="SMART" id="SM01142">
    <property type="entry name" value="DSHCT"/>
    <property type="match status" value="1"/>
</dbReference>
<proteinExistence type="inferred from homology"/>
<feature type="domain" description="Helicase C-terminal" evidence="9">
    <location>
        <begin position="289"/>
        <end position="489"/>
    </location>
</feature>
<dbReference type="GO" id="GO:1990342">
    <property type="term" value="C:heterochromatin island"/>
    <property type="evidence" value="ECO:0007669"/>
    <property type="project" value="EnsemblFungi"/>
</dbReference>
<dbReference type="GO" id="GO:0016787">
    <property type="term" value="F:hydrolase activity"/>
    <property type="evidence" value="ECO:0007669"/>
    <property type="project" value="UniProtKB-KW"/>
</dbReference>
<dbReference type="PIRSF" id="PIRSF005198">
    <property type="entry name" value="Antiviral_helicase_SKI2"/>
    <property type="match status" value="1"/>
</dbReference>
<protein>
    <submittedName>
        <fullName evidence="10">ATP-dependent RNA helicase</fullName>
    </submittedName>
</protein>
<dbReference type="FunFam" id="3.40.50.300:FF:000083">
    <property type="entry name" value="ATP-dependent RNA helicase DOB1"/>
    <property type="match status" value="1"/>
</dbReference>
<dbReference type="OMA" id="NVHRTPD"/>
<dbReference type="PANTHER" id="PTHR12131">
    <property type="entry name" value="ATP-DEPENDENT RNA AND DNA HELICASE"/>
    <property type="match status" value="1"/>
</dbReference>
<dbReference type="InterPro" id="IPR001650">
    <property type="entry name" value="Helicase_C-like"/>
</dbReference>
<dbReference type="VEuPathDB" id="MicrosporidiaDB:SLOPH_2277"/>
<dbReference type="SUPFAM" id="SSF52540">
    <property type="entry name" value="P-loop containing nucleoside triphosphate hydrolases"/>
    <property type="match status" value="1"/>
</dbReference>
<keyword evidence="11" id="KW-1185">Reference proteome</keyword>
<dbReference type="InterPro" id="IPR012961">
    <property type="entry name" value="Ski2/MTR4_C"/>
</dbReference>
<dbReference type="InterPro" id="IPR011545">
    <property type="entry name" value="DEAD/DEAH_box_helicase_dom"/>
</dbReference>
<dbReference type="EMBL" id="ATCN01001044">
    <property type="protein sequence ID" value="EPR78095.1"/>
    <property type="molecule type" value="Genomic_DNA"/>
</dbReference>
<keyword evidence="5 10" id="KW-0347">Helicase</keyword>
<organism evidence="10 11">
    <name type="scientific">Spraguea lophii (strain 42_110)</name>
    <name type="common">Microsporidian parasite</name>
    <dbReference type="NCBI Taxonomy" id="1358809"/>
    <lineage>
        <taxon>Eukaryota</taxon>
        <taxon>Fungi</taxon>
        <taxon>Fungi incertae sedis</taxon>
        <taxon>Microsporidia</taxon>
        <taxon>Spragueidae</taxon>
        <taxon>Spraguea</taxon>
    </lineage>
</organism>
<dbReference type="SMART" id="SM00487">
    <property type="entry name" value="DEXDc"/>
    <property type="match status" value="1"/>
</dbReference>
<name>S7W5M8_SPRLO</name>
<dbReference type="HOGENOM" id="CLU_002902_0_1_1"/>
<evidence type="ECO:0000313" key="11">
    <source>
        <dbReference type="Proteomes" id="UP000014978"/>
    </source>
</evidence>
<dbReference type="InterPro" id="IPR014001">
    <property type="entry name" value="Helicase_ATP-bd"/>
</dbReference>
<dbReference type="AlphaFoldDB" id="S7W5M8"/>
<evidence type="ECO:0000256" key="7">
    <source>
        <dbReference type="ARBA" id="ARBA00023242"/>
    </source>
</evidence>
<dbReference type="FunCoup" id="S7W5M8">
    <property type="interactions" value="284"/>
</dbReference>
<evidence type="ECO:0000256" key="1">
    <source>
        <dbReference type="ARBA" id="ARBA00004123"/>
    </source>
</evidence>
<dbReference type="GO" id="GO:0000460">
    <property type="term" value="P:maturation of 5.8S rRNA"/>
    <property type="evidence" value="ECO:0007669"/>
    <property type="project" value="TreeGrafter"/>
</dbReference>
<evidence type="ECO:0000256" key="4">
    <source>
        <dbReference type="ARBA" id="ARBA00022801"/>
    </source>
</evidence>
<evidence type="ECO:0000259" key="8">
    <source>
        <dbReference type="PROSITE" id="PS51192"/>
    </source>
</evidence>
<evidence type="ECO:0000259" key="9">
    <source>
        <dbReference type="PROSITE" id="PS51194"/>
    </source>
</evidence>
<comment type="subcellular location">
    <subcellularLocation>
        <location evidence="1">Nucleus</location>
    </subcellularLocation>
</comment>
<dbReference type="GO" id="GO:0003723">
    <property type="term" value="F:RNA binding"/>
    <property type="evidence" value="ECO:0007669"/>
    <property type="project" value="InterPro"/>
</dbReference>
<dbReference type="GO" id="GO:1902794">
    <property type="term" value="P:siRNA-independent facultative heterochromatin formation"/>
    <property type="evidence" value="ECO:0007669"/>
    <property type="project" value="EnsemblFungi"/>
</dbReference>
<evidence type="ECO:0000256" key="6">
    <source>
        <dbReference type="ARBA" id="ARBA00022840"/>
    </source>
</evidence>
<comment type="similarity">
    <text evidence="2">Belongs to the helicase family. SKI2 subfamily.</text>
</comment>
<evidence type="ECO:0000313" key="10">
    <source>
        <dbReference type="EMBL" id="EPR78095.1"/>
    </source>
</evidence>
<dbReference type="GO" id="GO:0005524">
    <property type="term" value="F:ATP binding"/>
    <property type="evidence" value="ECO:0007669"/>
    <property type="project" value="UniProtKB-KW"/>
</dbReference>
<dbReference type="OrthoDB" id="64767at2759"/>
<dbReference type="InterPro" id="IPR050699">
    <property type="entry name" value="RNA-DNA_Helicase"/>
</dbReference>
<dbReference type="Gene3D" id="1.10.3380.30">
    <property type="match status" value="1"/>
</dbReference>
<evidence type="ECO:0000256" key="5">
    <source>
        <dbReference type="ARBA" id="ARBA00022806"/>
    </source>
</evidence>
<reference evidence="11" key="1">
    <citation type="journal article" date="2013" name="PLoS Genet.">
        <title>The genome of Spraguea lophii and the basis of host-microsporidian interactions.</title>
        <authorList>
            <person name="Campbell S.E."/>
            <person name="Williams T.A."/>
            <person name="Yousuf A."/>
            <person name="Soanes D.M."/>
            <person name="Paszkiewicz K.H."/>
            <person name="Williams B.A.P."/>
        </authorList>
    </citation>
    <scope>NUCLEOTIDE SEQUENCE [LARGE SCALE GENOMIC DNA]</scope>
    <source>
        <strain evidence="11">42_110</strain>
    </source>
</reference>
<dbReference type="GO" id="GO:0033621">
    <property type="term" value="P:nuclear mRNA surveillance of meiosis-specific transcripts"/>
    <property type="evidence" value="ECO:0007669"/>
    <property type="project" value="EnsemblFungi"/>
</dbReference>
<dbReference type="InterPro" id="IPR016438">
    <property type="entry name" value="SKI2-like"/>
</dbReference>
<keyword evidence="6" id="KW-0067">ATP-binding</keyword>
<accession>S7W5M8</accession>
<dbReference type="GO" id="GO:0016604">
    <property type="term" value="C:nuclear body"/>
    <property type="evidence" value="ECO:0007669"/>
    <property type="project" value="EnsemblFungi"/>
</dbReference>
<dbReference type="InParanoid" id="S7W5M8"/>
<evidence type="ECO:0000256" key="3">
    <source>
        <dbReference type="ARBA" id="ARBA00022741"/>
    </source>
</evidence>
<dbReference type="Gene3D" id="3.40.50.300">
    <property type="entry name" value="P-loop containing nucleotide triphosphate hydrolases"/>
    <property type="match status" value="2"/>
</dbReference>
<sequence>MPMNKNIDECFDIFTDESTVPVISPLVSSMDEELLIERNNYGDTIHEIVYPNGKTKFELLPPSAMNFPFELDLFQKISISAIKHDESVLVSAHTSSGKTVVAEYSIAMALLNKQRVIYTSPIKALSNQKYRELSNKFGDVGLMTGDTTINPEASCIVMTTEILRNMFYRGNEIMREIHWVIFDEIHYMKDRERGVVWEETIILLPSHVRAVFLSATIPNSLEFAKWVATIHKMPMHVVYTEKRPIPLIHYTSPLGGDGMYKIKDDEKFNIKNYTLACKGLTTRRKNAEDIKTLIYSLVEREYLPVIVFSFRRKECEEYATTITDNFLNEEEKETVRLIFENALKSLRSEDRSLPLIQNILPLLLRGVGIHHSGLLPIIKEVVEILFQENLLKVLFATETFSIGLNMPARAVIFTSLSKYDGIQDRIVSSGEYIQMSGRAGRRGLDKKGVVISLLSENITLKEAKELFSGKSDKLDSAFHLSYNMILNLLRVEGLDPLFLLERSFFHFQKKEEIKKVEKEIKRMYNYLQENKREGYEDLLIKLKERENIIMEKNTNRKIEREHYKIGRVVDVIIPRNGPALRIKNGVITKMFETKAEITFHVDDQFKSKIFPLNYIEHFYQMRLKVINAETVGRKYQRIVEDCDDAILKINKEIEKMDGFIPWTSCYICDKKTTEECIDGKCLPQNEKNEFFYYERLKDEYNEKNKKLRELTEIYHMEEYKKMVQVLRRLDYYNDDGITVKGRVAAEISTGDELLLTEIIFNGDFLSLPLENILALLSCTIFEEKSDVVENNKKDFEIITNTLKKLTNVFETCSLRADYDELIKKYSAGLMNTVKSWVGGATFLEITNKTNVFEGSIIRCFRRLEELLRQLSSAARAIGNTELENIFSSGISKIKRDIVFANSLYL</sequence>
<keyword evidence="3" id="KW-0547">Nucleotide-binding</keyword>
<dbReference type="Pfam" id="PF08148">
    <property type="entry name" value="DSHCT"/>
    <property type="match status" value="1"/>
</dbReference>
<keyword evidence="7" id="KW-0539">Nucleus</keyword>
<gene>
    <name evidence="10" type="ORF">SLOPH_2277</name>
</gene>
<feature type="domain" description="Helicase ATP-binding" evidence="8">
    <location>
        <begin position="79"/>
        <end position="235"/>
    </location>
</feature>
<dbReference type="GO" id="GO:0071030">
    <property type="term" value="P:nuclear mRNA surveillance of spliceosomal pre-mRNA splicing"/>
    <property type="evidence" value="ECO:0007669"/>
    <property type="project" value="EnsemblFungi"/>
</dbReference>
<dbReference type="SMART" id="SM00490">
    <property type="entry name" value="HELICc"/>
    <property type="match status" value="1"/>
</dbReference>
<dbReference type="CDD" id="cd18795">
    <property type="entry name" value="SF2_C_Ski2"/>
    <property type="match status" value="1"/>
</dbReference>
<keyword evidence="4" id="KW-0378">Hydrolase</keyword>
<dbReference type="Pfam" id="PF00270">
    <property type="entry name" value="DEAD"/>
    <property type="match status" value="1"/>
</dbReference>
<dbReference type="GO" id="GO:0003724">
    <property type="term" value="F:RNA helicase activity"/>
    <property type="evidence" value="ECO:0007669"/>
    <property type="project" value="InterPro"/>
</dbReference>
<dbReference type="GO" id="GO:1990477">
    <property type="term" value="C:MTREC complex"/>
    <property type="evidence" value="ECO:0007669"/>
    <property type="project" value="EnsemblFungi"/>
</dbReference>
<dbReference type="Proteomes" id="UP000014978">
    <property type="component" value="Unassembled WGS sequence"/>
</dbReference>
<evidence type="ECO:0000256" key="2">
    <source>
        <dbReference type="ARBA" id="ARBA00010140"/>
    </source>
</evidence>
<dbReference type="PROSITE" id="PS51192">
    <property type="entry name" value="HELICASE_ATP_BIND_1"/>
    <property type="match status" value="1"/>
</dbReference>
<dbReference type="InterPro" id="IPR027417">
    <property type="entry name" value="P-loop_NTPase"/>
</dbReference>